<dbReference type="InterPro" id="IPR036390">
    <property type="entry name" value="WH_DNA-bd_sf"/>
</dbReference>
<accession>A0A6C2C9L9</accession>
<sequence length="475" mass="54640">MSAIRERCRIGVGMDKNETNMSALEILQGLGLEEPDGVVDSKAEQKDEEGFFVPEEINTDHAYAKEHTYNSVLGQNEEYIKNTASVSRELMSANVVTSSPRALKLFGLGLNVLNNQYDEGKFDENAPLEVEISKNELYKYYKLENTKDRFKILASDLKMAVTESVFFLDDKIWSLYSNIDIKPSRDSIIVRYNQDLKEHVTSLATRNIPFMQYSIYGEIELKAIPTIRLYELFDSLIRQYWYYKTGQGKIRQTDHQLDLMIHPTFTYEDHRNYVGIDDDGKVTRKKKKLYPQASIYTRDVVKKSAEQITEKTHINVEFETLKDGRKTSGYKYSISYKKDYLDELLSTKGWLSTIDAPYKSYEEMSQGISRMPRAEQESLVGKAMFSSYTTTLKRLNILSESDASNPKILASLAAYVYKQYDELAKMKGTSLVERHLKRIATYREGTTEEKSNIVGYLSVSIDNYLAQLKAEDTLN</sequence>
<dbReference type="Proteomes" id="UP000371977">
    <property type="component" value="Unassembled WGS sequence"/>
</dbReference>
<dbReference type="InterPro" id="IPR036388">
    <property type="entry name" value="WH-like_DNA-bd_sf"/>
</dbReference>
<reference evidence="4 5" key="1">
    <citation type="submission" date="2019-01" db="EMBL/GenBank/DDBJ databases">
        <title>Weissella sp. nov., a novel lactic acid bacterium isolated from animal feces.</title>
        <authorList>
            <person name="Wang L.-T."/>
        </authorList>
    </citation>
    <scope>NUCLEOTIDE SEQUENCE [LARGE SCALE GENOMIC DNA]</scope>
    <source>
        <strain evidence="4 5">8H-2</strain>
    </source>
</reference>
<evidence type="ECO:0000313" key="4">
    <source>
        <dbReference type="EMBL" id="TYC50577.1"/>
    </source>
</evidence>
<gene>
    <name evidence="4" type="ORF">ESZ50_02590</name>
</gene>
<dbReference type="Pfam" id="PF01051">
    <property type="entry name" value="Rep3_N"/>
    <property type="match status" value="1"/>
</dbReference>
<name>A0A6C2C9L9_9LACO</name>
<comment type="caution">
    <text evidence="4">The sequence shown here is derived from an EMBL/GenBank/DDBJ whole genome shotgun (WGS) entry which is preliminary data.</text>
</comment>
<dbReference type="InterPro" id="IPR000525">
    <property type="entry name" value="Initiator_Rep_WH1"/>
</dbReference>
<proteinExistence type="inferred from homology"/>
<feature type="domain" description="Lactococcus lactis RepB C-terminal" evidence="3">
    <location>
        <begin position="358"/>
        <end position="472"/>
    </location>
</feature>
<evidence type="ECO:0000256" key="1">
    <source>
        <dbReference type="ARBA" id="ARBA00038283"/>
    </source>
</evidence>
<evidence type="ECO:0000259" key="2">
    <source>
        <dbReference type="Pfam" id="PF01051"/>
    </source>
</evidence>
<feature type="domain" description="Initiator Rep protein WH1" evidence="2">
    <location>
        <begin position="98"/>
        <end position="233"/>
    </location>
</feature>
<dbReference type="GO" id="GO:0006270">
    <property type="term" value="P:DNA replication initiation"/>
    <property type="evidence" value="ECO:0007669"/>
    <property type="project" value="InterPro"/>
</dbReference>
<dbReference type="InterPro" id="IPR010931">
    <property type="entry name" value="L_lactis_RepB_C"/>
</dbReference>
<evidence type="ECO:0000259" key="3">
    <source>
        <dbReference type="Pfam" id="PF06430"/>
    </source>
</evidence>
<comment type="similarity">
    <text evidence="1">Belongs to the initiator RepB protein family.</text>
</comment>
<dbReference type="EMBL" id="SDGZ01000008">
    <property type="protein sequence ID" value="TYC50577.1"/>
    <property type="molecule type" value="Genomic_DNA"/>
</dbReference>
<evidence type="ECO:0000313" key="5">
    <source>
        <dbReference type="Proteomes" id="UP000371977"/>
    </source>
</evidence>
<dbReference type="Pfam" id="PF21205">
    <property type="entry name" value="Rep3_C"/>
    <property type="match status" value="1"/>
</dbReference>
<dbReference type="SUPFAM" id="SSF46785">
    <property type="entry name" value="Winged helix' DNA-binding domain"/>
    <property type="match status" value="1"/>
</dbReference>
<keyword evidence="5" id="KW-1185">Reference proteome</keyword>
<dbReference type="Gene3D" id="1.10.10.10">
    <property type="entry name" value="Winged helix-like DNA-binding domain superfamily/Winged helix DNA-binding domain"/>
    <property type="match status" value="1"/>
</dbReference>
<protein>
    <submittedName>
        <fullName evidence="4">RepB family plasmid replication initiator protein</fullName>
    </submittedName>
</protein>
<dbReference type="AlphaFoldDB" id="A0A6C2C9L9"/>
<organism evidence="4 5">
    <name type="scientific">Weissella muntiaci</name>
    <dbReference type="NCBI Taxonomy" id="2508881"/>
    <lineage>
        <taxon>Bacteria</taxon>
        <taxon>Bacillati</taxon>
        <taxon>Bacillota</taxon>
        <taxon>Bacilli</taxon>
        <taxon>Lactobacillales</taxon>
        <taxon>Lactobacillaceae</taxon>
        <taxon>Weissella</taxon>
    </lineage>
</organism>
<dbReference type="Pfam" id="PF06430">
    <property type="entry name" value="L_lactis_RepB_C"/>
    <property type="match status" value="1"/>
</dbReference>
<dbReference type="GO" id="GO:0003887">
    <property type="term" value="F:DNA-directed DNA polymerase activity"/>
    <property type="evidence" value="ECO:0007669"/>
    <property type="project" value="InterPro"/>
</dbReference>